<dbReference type="InterPro" id="IPR005437">
    <property type="entry name" value="GABRG-1/4"/>
</dbReference>
<keyword evidence="14" id="KW-0868">Chloride</keyword>
<dbReference type="GO" id="GO:0005230">
    <property type="term" value="F:extracellular ligand-gated monoatomic ion channel activity"/>
    <property type="evidence" value="ECO:0007669"/>
    <property type="project" value="InterPro"/>
</dbReference>
<dbReference type="GO" id="GO:0004890">
    <property type="term" value="F:GABA-A receptor activity"/>
    <property type="evidence" value="ECO:0000318"/>
    <property type="project" value="GO_Central"/>
</dbReference>
<dbReference type="OMA" id="INKMDPH"/>
<evidence type="ECO:0000256" key="13">
    <source>
        <dbReference type="ARBA" id="ARBA00023180"/>
    </source>
</evidence>
<gene>
    <name evidence="23" type="ORF">NEMVEDRAFT_v1g11965</name>
</gene>
<dbReference type="GO" id="GO:0045211">
    <property type="term" value="C:postsynaptic membrane"/>
    <property type="evidence" value="ECO:0007669"/>
    <property type="project" value="UniProtKB-SubCell"/>
</dbReference>
<dbReference type="GO" id="GO:0007214">
    <property type="term" value="P:gamma-aminobutyric acid signaling pathway"/>
    <property type="evidence" value="ECO:0007669"/>
    <property type="project" value="InterPro"/>
</dbReference>
<dbReference type="CDD" id="cd18990">
    <property type="entry name" value="LGIC_ECD_GABAAR"/>
    <property type="match status" value="1"/>
</dbReference>
<dbReference type="EMBL" id="DS469673">
    <property type="protein sequence ID" value="EDO36340.1"/>
    <property type="molecule type" value="Genomic_DNA"/>
</dbReference>
<dbReference type="SUPFAM" id="SSF90112">
    <property type="entry name" value="Neurotransmitter-gated ion-channel transmembrane pore"/>
    <property type="match status" value="1"/>
</dbReference>
<keyword evidence="4 20" id="KW-0812">Transmembrane</keyword>
<keyword evidence="13" id="KW-0325">Glycoprotein</keyword>
<dbReference type="InterPro" id="IPR036734">
    <property type="entry name" value="Neur_chan_lig-bd_sf"/>
</dbReference>
<dbReference type="GO" id="GO:0034707">
    <property type="term" value="C:chloride channel complex"/>
    <property type="evidence" value="ECO:0007669"/>
    <property type="project" value="UniProtKB-KW"/>
</dbReference>
<feature type="transmembrane region" description="Helical" evidence="20">
    <location>
        <begin position="234"/>
        <end position="254"/>
    </location>
</feature>
<evidence type="ECO:0000259" key="21">
    <source>
        <dbReference type="Pfam" id="PF02931"/>
    </source>
</evidence>
<evidence type="ECO:0000256" key="9">
    <source>
        <dbReference type="ARBA" id="ARBA00023136"/>
    </source>
</evidence>
<evidence type="ECO:0000256" key="7">
    <source>
        <dbReference type="ARBA" id="ARBA00023018"/>
    </source>
</evidence>
<evidence type="ECO:0000256" key="14">
    <source>
        <dbReference type="ARBA" id="ARBA00023214"/>
    </source>
</evidence>
<keyword evidence="5" id="KW-0732">Signal</keyword>
<dbReference type="Pfam" id="PF02931">
    <property type="entry name" value="Neur_chan_LBD"/>
    <property type="match status" value="1"/>
</dbReference>
<dbReference type="FunFam" id="2.70.170.10:FF:000021">
    <property type="entry name" value="Gamma-aminobutyric acid receptor isoform 3b"/>
    <property type="match status" value="1"/>
</dbReference>
<evidence type="ECO:0000256" key="6">
    <source>
        <dbReference type="ARBA" id="ARBA00022989"/>
    </source>
</evidence>
<evidence type="ECO:0000256" key="15">
    <source>
        <dbReference type="ARBA" id="ARBA00023257"/>
    </source>
</evidence>
<dbReference type="PRINTS" id="PR00253">
    <property type="entry name" value="GABAARECEPTR"/>
</dbReference>
<evidence type="ECO:0000256" key="11">
    <source>
        <dbReference type="ARBA" id="ARBA00023170"/>
    </source>
</evidence>
<evidence type="ECO:0000256" key="10">
    <source>
        <dbReference type="ARBA" id="ARBA00023157"/>
    </source>
</evidence>
<keyword evidence="12" id="KW-0869">Chloride channel</keyword>
<comment type="subcellular location">
    <subcellularLocation>
        <location evidence="18">Postsynaptic cell membrane</location>
        <topology evidence="18">Multi-pass membrane protein</topology>
    </subcellularLocation>
</comment>
<accession>A7SJ14</accession>
<evidence type="ECO:0000256" key="2">
    <source>
        <dbReference type="ARBA" id="ARBA00022448"/>
    </source>
</evidence>
<keyword evidence="8 20" id="KW-0406">Ion transport</keyword>
<evidence type="ECO:0000256" key="18">
    <source>
        <dbReference type="ARBA" id="ARBA00034104"/>
    </source>
</evidence>
<keyword evidence="11" id="KW-0675">Receptor</keyword>
<dbReference type="Proteomes" id="UP000001593">
    <property type="component" value="Unassembled WGS sequence"/>
</dbReference>
<comment type="caution">
    <text evidence="20">Lacks conserved residue(s) required for the propagation of feature annotation.</text>
</comment>
<comment type="similarity">
    <text evidence="1">Belongs to the ligand-gated ion channel (TC 1.A.9) family. Gamma-aminobutyric acid receptor (TC 1.A.9.5) subfamily.</text>
</comment>
<protein>
    <recommendedName>
        <fullName evidence="19">Gamma-aminobutyric acid receptor subunit beta</fullName>
    </recommendedName>
</protein>
<dbReference type="AlphaFoldDB" id="A7SJ14"/>
<dbReference type="InterPro" id="IPR018000">
    <property type="entry name" value="Neurotransmitter_ion_chnl_CS"/>
</dbReference>
<dbReference type="OrthoDB" id="8890589at2759"/>
<dbReference type="NCBIfam" id="TIGR00860">
    <property type="entry name" value="LIC"/>
    <property type="match status" value="1"/>
</dbReference>
<evidence type="ECO:0000256" key="4">
    <source>
        <dbReference type="ARBA" id="ARBA00022692"/>
    </source>
</evidence>
<proteinExistence type="inferred from homology"/>
<dbReference type="InterPro" id="IPR006202">
    <property type="entry name" value="Neur_chan_lig-bd"/>
</dbReference>
<dbReference type="InterPro" id="IPR006029">
    <property type="entry name" value="Neurotrans-gated_channel_TM"/>
</dbReference>
<evidence type="ECO:0000313" key="23">
    <source>
        <dbReference type="EMBL" id="EDO36340.1"/>
    </source>
</evidence>
<dbReference type="Gene3D" id="1.20.58.390">
    <property type="entry name" value="Neurotransmitter-gated ion-channel transmembrane domain"/>
    <property type="match status" value="1"/>
</dbReference>
<reference evidence="23 24" key="1">
    <citation type="journal article" date="2007" name="Science">
        <title>Sea anemone genome reveals ancestral eumetazoan gene repertoire and genomic organization.</title>
        <authorList>
            <person name="Putnam N.H."/>
            <person name="Srivastava M."/>
            <person name="Hellsten U."/>
            <person name="Dirks B."/>
            <person name="Chapman J."/>
            <person name="Salamov A."/>
            <person name="Terry A."/>
            <person name="Shapiro H."/>
            <person name="Lindquist E."/>
            <person name="Kapitonov V.V."/>
            <person name="Jurka J."/>
            <person name="Genikhovich G."/>
            <person name="Grigoriev I.V."/>
            <person name="Lucas S.M."/>
            <person name="Steele R.E."/>
            <person name="Finnerty J.R."/>
            <person name="Technau U."/>
            <person name="Martindale M.Q."/>
            <person name="Rokhsar D.S."/>
        </authorList>
    </citation>
    <scope>NUCLEOTIDE SEQUENCE [LARGE SCALE GENOMIC DNA]</scope>
    <source>
        <strain evidence="24">CH2 X CH6</strain>
    </source>
</reference>
<dbReference type="PhylomeDB" id="A7SJ14"/>
<name>A7SJ14_NEMVE</name>
<feature type="transmembrane region" description="Helical" evidence="20">
    <location>
        <begin position="204"/>
        <end position="228"/>
    </location>
</feature>
<feature type="domain" description="Neurotransmitter-gated ion-channel ligand-binding" evidence="21">
    <location>
        <begin position="2"/>
        <end position="203"/>
    </location>
</feature>
<keyword evidence="3" id="KW-1003">Cell membrane</keyword>
<dbReference type="InterPro" id="IPR006028">
    <property type="entry name" value="GABAA/Glycine_rcpt"/>
</dbReference>
<evidence type="ECO:0000256" key="12">
    <source>
        <dbReference type="ARBA" id="ARBA00023173"/>
    </source>
</evidence>
<dbReference type="InterPro" id="IPR038050">
    <property type="entry name" value="Neuro_actylchol_rec"/>
</dbReference>
<dbReference type="InParanoid" id="A7SJ14"/>
<dbReference type="CDD" id="cd19049">
    <property type="entry name" value="LGIC_TM_anion"/>
    <property type="match status" value="1"/>
</dbReference>
<sequence>TLDRLKSSMDKRLRPFFGGKPVVVYVDIYIVNIGEISVTNMDYKLMLYYRQTWHDPRLAFDLPEAITVQGGMLNDIWIPDTLFTNEKSSTFHKVTQDNYLLSIWPNGTTYLSMRISLTGICPMDLRKYPMDTQTCYLNIMSYSGSTDNLILKWKFGETGSVTWAENINLPQMDVLGVKGREVVDVFASGNYSRLSLAFKFKRRISLFLTETYVPLVLIVALSWVSFWINYKVAPARVALCITTVLTIITLSASVRTSLPKVTYTKYSDWILITGLVYVFGALVEYAVVNYF</sequence>
<dbReference type="Gene3D" id="2.70.170.10">
    <property type="entry name" value="Neurotransmitter-gated ion-channel ligand-binding domain"/>
    <property type="match status" value="1"/>
</dbReference>
<dbReference type="PANTHER" id="PTHR18945">
    <property type="entry name" value="NEUROTRANSMITTER GATED ION CHANNEL"/>
    <property type="match status" value="1"/>
</dbReference>
<dbReference type="PRINTS" id="PR00252">
    <property type="entry name" value="NRIONCHANNEL"/>
</dbReference>
<keyword evidence="9 20" id="KW-0472">Membrane</keyword>
<evidence type="ECO:0000313" key="24">
    <source>
        <dbReference type="Proteomes" id="UP000001593"/>
    </source>
</evidence>
<evidence type="ECO:0000256" key="3">
    <source>
        <dbReference type="ARBA" id="ARBA00022475"/>
    </source>
</evidence>
<keyword evidence="17 20" id="KW-0407">Ion channel</keyword>
<evidence type="ECO:0000256" key="20">
    <source>
        <dbReference type="RuleBase" id="RU000687"/>
    </source>
</evidence>
<dbReference type="HOGENOM" id="CLU_010920_3_1_1"/>
<keyword evidence="15" id="KW-0628">Postsynaptic cell membrane</keyword>
<dbReference type="InterPro" id="IPR036719">
    <property type="entry name" value="Neuro-gated_channel_TM_sf"/>
</dbReference>
<keyword evidence="7" id="KW-0770">Synapse</keyword>
<evidence type="ECO:0000256" key="5">
    <source>
        <dbReference type="ARBA" id="ARBA00022729"/>
    </source>
</evidence>
<dbReference type="PROSITE" id="PS00236">
    <property type="entry name" value="NEUROTR_ION_CHANNEL"/>
    <property type="match status" value="1"/>
</dbReference>
<dbReference type="GO" id="GO:0005254">
    <property type="term" value="F:chloride channel activity"/>
    <property type="evidence" value="ECO:0007669"/>
    <property type="project" value="UniProtKB-KW"/>
</dbReference>
<keyword evidence="24" id="KW-1185">Reference proteome</keyword>
<evidence type="ECO:0000256" key="19">
    <source>
        <dbReference type="ARBA" id="ARBA00071250"/>
    </source>
</evidence>
<dbReference type="KEGG" id="nve:5507779"/>
<feature type="non-terminal residue" evidence="23">
    <location>
        <position position="1"/>
    </location>
</feature>
<keyword evidence="10" id="KW-1015">Disulfide bond</keyword>
<dbReference type="InterPro" id="IPR006201">
    <property type="entry name" value="Neur_channel"/>
</dbReference>
<dbReference type="STRING" id="45351.A7SJ14"/>
<keyword evidence="16" id="KW-1071">Ligand-gated ion channel</keyword>
<evidence type="ECO:0000256" key="16">
    <source>
        <dbReference type="ARBA" id="ARBA00023286"/>
    </source>
</evidence>
<feature type="non-terminal residue" evidence="23">
    <location>
        <position position="291"/>
    </location>
</feature>
<keyword evidence="6 20" id="KW-1133">Transmembrane helix</keyword>
<keyword evidence="2 20" id="KW-0813">Transport</keyword>
<feature type="domain" description="Neurotransmitter-gated ion-channel transmembrane" evidence="22">
    <location>
        <begin position="211"/>
        <end position="291"/>
    </location>
</feature>
<evidence type="ECO:0000256" key="8">
    <source>
        <dbReference type="ARBA" id="ARBA00023065"/>
    </source>
</evidence>
<evidence type="ECO:0000256" key="1">
    <source>
        <dbReference type="ARBA" id="ARBA00010180"/>
    </source>
</evidence>
<dbReference type="PRINTS" id="PR01620">
    <property type="entry name" value="GABAARGAMMA"/>
</dbReference>
<evidence type="ECO:0000259" key="22">
    <source>
        <dbReference type="Pfam" id="PF02932"/>
    </source>
</evidence>
<dbReference type="SUPFAM" id="SSF63712">
    <property type="entry name" value="Nicotinic receptor ligand binding domain-like"/>
    <property type="match status" value="1"/>
</dbReference>
<dbReference type="eggNOG" id="KOG3643">
    <property type="taxonomic scope" value="Eukaryota"/>
</dbReference>
<evidence type="ECO:0000256" key="17">
    <source>
        <dbReference type="ARBA" id="ARBA00023303"/>
    </source>
</evidence>
<dbReference type="Pfam" id="PF02932">
    <property type="entry name" value="Neur_chan_memb"/>
    <property type="match status" value="1"/>
</dbReference>
<feature type="transmembrane region" description="Helical" evidence="20">
    <location>
        <begin position="266"/>
        <end position="288"/>
    </location>
</feature>
<organism evidence="23 24">
    <name type="scientific">Nematostella vectensis</name>
    <name type="common">Starlet sea anemone</name>
    <dbReference type="NCBI Taxonomy" id="45351"/>
    <lineage>
        <taxon>Eukaryota</taxon>
        <taxon>Metazoa</taxon>
        <taxon>Cnidaria</taxon>
        <taxon>Anthozoa</taxon>
        <taxon>Hexacorallia</taxon>
        <taxon>Actiniaria</taxon>
        <taxon>Edwardsiidae</taxon>
        <taxon>Nematostella</taxon>
    </lineage>
</organism>